<dbReference type="Proteomes" id="UP001178507">
    <property type="component" value="Unassembled WGS sequence"/>
</dbReference>
<proteinExistence type="predicted"/>
<dbReference type="EMBL" id="CAUJNA010000917">
    <property type="protein sequence ID" value="CAJ1382578.1"/>
    <property type="molecule type" value="Genomic_DNA"/>
</dbReference>
<keyword evidence="1" id="KW-0175">Coiled coil</keyword>
<keyword evidence="3" id="KW-1185">Reference proteome</keyword>
<comment type="caution">
    <text evidence="2">The sequence shown here is derived from an EMBL/GenBank/DDBJ whole genome shotgun (WGS) entry which is preliminary data.</text>
</comment>
<evidence type="ECO:0000313" key="3">
    <source>
        <dbReference type="Proteomes" id="UP001178507"/>
    </source>
</evidence>
<evidence type="ECO:0000256" key="1">
    <source>
        <dbReference type="SAM" id="Coils"/>
    </source>
</evidence>
<accession>A0AA36MXR0</accession>
<sequence>MNSAHKTRSDDKRDTVRNAVALMQHQTRAKAAGMGKAAEAVLGLIDAIKSHQAEDSKRKRFCEAQLGSNEDAKAKLQGELTRLKARQDFLGSEVGTLGTQVEDLKKEAQDFTDRLSKLEEVRSKEKESYDASSRDRALTIKVVKKAKAILEGFYNSKDATALAEVNASPKKAPDTWQLGSSRNGNLGSSVIAMLDTIVWDFQKEQSDAEKAEENAEAELEKVREDTKTLFDKKLEHVSKLLQEKARDAQELSQVKADVELKGTSLAATEDTLAKLGEDCTQLLAGFDKTLADRQKQIYQLKDVAEILGGATVGTRTGVRAGLLELQSLRP</sequence>
<feature type="coiled-coil region" evidence="1">
    <location>
        <begin position="201"/>
        <end position="261"/>
    </location>
</feature>
<organism evidence="2 3">
    <name type="scientific">Effrenium voratum</name>
    <dbReference type="NCBI Taxonomy" id="2562239"/>
    <lineage>
        <taxon>Eukaryota</taxon>
        <taxon>Sar</taxon>
        <taxon>Alveolata</taxon>
        <taxon>Dinophyceae</taxon>
        <taxon>Suessiales</taxon>
        <taxon>Symbiodiniaceae</taxon>
        <taxon>Effrenium</taxon>
    </lineage>
</organism>
<gene>
    <name evidence="2" type="ORF">EVOR1521_LOCUS9933</name>
</gene>
<evidence type="ECO:0000313" key="2">
    <source>
        <dbReference type="EMBL" id="CAJ1382578.1"/>
    </source>
</evidence>
<dbReference type="AlphaFoldDB" id="A0AA36MXR0"/>
<reference evidence="2" key="1">
    <citation type="submission" date="2023-08" db="EMBL/GenBank/DDBJ databases">
        <authorList>
            <person name="Chen Y."/>
            <person name="Shah S."/>
            <person name="Dougan E. K."/>
            <person name="Thang M."/>
            <person name="Chan C."/>
        </authorList>
    </citation>
    <scope>NUCLEOTIDE SEQUENCE</scope>
</reference>
<name>A0AA36MXR0_9DINO</name>
<protein>
    <submittedName>
        <fullName evidence="2">Uncharacterized protein</fullName>
    </submittedName>
</protein>